<feature type="region of interest" description="Disordered" evidence="1">
    <location>
        <begin position="97"/>
        <end position="155"/>
    </location>
</feature>
<evidence type="ECO:0000313" key="3">
    <source>
        <dbReference type="Proteomes" id="UP000053766"/>
    </source>
</evidence>
<dbReference type="OrthoDB" id="5875561at2759"/>
<name>A0A0D8XKL9_DICVI</name>
<feature type="compositionally biased region" description="Basic and acidic residues" evidence="1">
    <location>
        <begin position="119"/>
        <end position="138"/>
    </location>
</feature>
<reference evidence="2 3" key="1">
    <citation type="submission" date="2013-11" db="EMBL/GenBank/DDBJ databases">
        <title>Draft genome of the bovine lungworm Dictyocaulus viviparus.</title>
        <authorList>
            <person name="Mitreva M."/>
        </authorList>
    </citation>
    <scope>NUCLEOTIDE SEQUENCE [LARGE SCALE GENOMIC DNA]</scope>
    <source>
        <strain evidence="2 3">HannoverDv2000</strain>
    </source>
</reference>
<accession>A0A0D8XKL9</accession>
<protein>
    <submittedName>
        <fullName evidence="2">Uncharacterized protein</fullName>
    </submittedName>
</protein>
<evidence type="ECO:0000313" key="2">
    <source>
        <dbReference type="EMBL" id="KJH44297.1"/>
    </source>
</evidence>
<feature type="compositionally biased region" description="Low complexity" evidence="1">
    <location>
        <begin position="332"/>
        <end position="343"/>
    </location>
</feature>
<evidence type="ECO:0000256" key="1">
    <source>
        <dbReference type="SAM" id="MobiDB-lite"/>
    </source>
</evidence>
<dbReference type="Proteomes" id="UP000053766">
    <property type="component" value="Unassembled WGS sequence"/>
</dbReference>
<keyword evidence="3" id="KW-1185">Reference proteome</keyword>
<feature type="region of interest" description="Disordered" evidence="1">
    <location>
        <begin position="331"/>
        <end position="355"/>
    </location>
</feature>
<sequence length="415" mass="47428">MTVDEALGHPWIADSNLKMLPLTADSLREFKYSHKWLERRVFVQQTPSEQILQAVLAPPVATAEHKTRPAPESARPIEIYDYLRIKERPRTIVEEVPTKRRERSEKKIFDPSSLQQRFDPLHPQDCKDRRLTDHRRQIDQPVSNDQGGRPVRPKKIPLDQFGRLFRPEDLARIPHDSFGRPLDLDQRLPVDQLGRIVQLQPEELKKLANIGPCPQGKNMDSQFLLLHEFRFTDDQKRLSPDVLEKKQLVPQMKGEAPSKKEVKTISTADYGDEELPHVPLRMIRGEHREIEEEIANRILSDISEESSINDSLGAAENDEVLAGNEKLTEILPRPARSRSTTPRAESDASTPTVSQVSTVKEGDFYTSIVGLPESDRKSSLFIHTHLAVVDSRPLLLPLASIDRPTDRPFLYEHPI</sequence>
<dbReference type="AlphaFoldDB" id="A0A0D8XKL9"/>
<reference evidence="3" key="2">
    <citation type="journal article" date="2016" name="Sci. Rep.">
        <title>Dictyocaulus viviparus genome, variome and transcriptome elucidate lungworm biology and support future intervention.</title>
        <authorList>
            <person name="McNulty S.N."/>
            <person name="Strube C."/>
            <person name="Rosa B.A."/>
            <person name="Martin J.C."/>
            <person name="Tyagi R."/>
            <person name="Choi Y.J."/>
            <person name="Wang Q."/>
            <person name="Hallsworth Pepin K."/>
            <person name="Zhang X."/>
            <person name="Ozersky P."/>
            <person name="Wilson R.K."/>
            <person name="Sternberg P.W."/>
            <person name="Gasser R.B."/>
            <person name="Mitreva M."/>
        </authorList>
    </citation>
    <scope>NUCLEOTIDE SEQUENCE [LARGE SCALE GENOMIC DNA]</scope>
    <source>
        <strain evidence="3">HannoverDv2000</strain>
    </source>
</reference>
<organism evidence="2 3">
    <name type="scientific">Dictyocaulus viviparus</name>
    <name type="common">Bovine lungworm</name>
    <dbReference type="NCBI Taxonomy" id="29172"/>
    <lineage>
        <taxon>Eukaryota</taxon>
        <taxon>Metazoa</taxon>
        <taxon>Ecdysozoa</taxon>
        <taxon>Nematoda</taxon>
        <taxon>Chromadorea</taxon>
        <taxon>Rhabditida</taxon>
        <taxon>Rhabditina</taxon>
        <taxon>Rhabditomorpha</taxon>
        <taxon>Strongyloidea</taxon>
        <taxon>Metastrongylidae</taxon>
        <taxon>Dictyocaulus</taxon>
    </lineage>
</organism>
<dbReference type="STRING" id="29172.A0A0D8XKL9"/>
<gene>
    <name evidence="2" type="ORF">DICVIV_09664</name>
</gene>
<feature type="compositionally biased region" description="Basic and acidic residues" evidence="1">
    <location>
        <begin position="97"/>
        <end position="109"/>
    </location>
</feature>
<dbReference type="EMBL" id="KN716484">
    <property type="protein sequence ID" value="KJH44297.1"/>
    <property type="molecule type" value="Genomic_DNA"/>
</dbReference>
<proteinExistence type="predicted"/>